<dbReference type="PROSITE" id="PS51257">
    <property type="entry name" value="PROKAR_LIPOPROTEIN"/>
    <property type="match status" value="1"/>
</dbReference>
<feature type="coiled-coil region" evidence="1">
    <location>
        <begin position="140"/>
        <end position="167"/>
    </location>
</feature>
<feature type="signal peptide" evidence="2">
    <location>
        <begin position="1"/>
        <end position="25"/>
    </location>
</feature>
<keyword evidence="2" id="KW-0732">Signal</keyword>
<comment type="caution">
    <text evidence="3">The sequence shown here is derived from an EMBL/GenBank/DDBJ whole genome shotgun (WGS) entry which is preliminary data.</text>
</comment>
<sequence>MKKFKSLLMGLVLAVLLAACTSAETEELIEYHNGFVDLWEEKGEEMDVLAQEAMNLTSIEEVYELERDEFLPIVDEIVEFVTSQSPDSDVALEYHGMRDEQVQVWSEAVYADFELLEQLANGEITEEESFELYEDVEVLYIEAEQLMMEADDKIEELSEEHDFTLEEIEE</sequence>
<organism evidence="3 4">
    <name type="scientific">Alkalibacillus silvisoli</name>
    <dbReference type="NCBI Taxonomy" id="392823"/>
    <lineage>
        <taxon>Bacteria</taxon>
        <taxon>Bacillati</taxon>
        <taxon>Bacillota</taxon>
        <taxon>Bacilli</taxon>
        <taxon>Bacillales</taxon>
        <taxon>Bacillaceae</taxon>
        <taxon>Alkalibacillus</taxon>
    </lineage>
</organism>
<name>A0ABN1A245_9BACI</name>
<gene>
    <name evidence="3" type="ORF">GCM10008935_21960</name>
</gene>
<dbReference type="EMBL" id="BAAACZ010000018">
    <property type="protein sequence ID" value="GAA0465735.1"/>
    <property type="molecule type" value="Genomic_DNA"/>
</dbReference>
<evidence type="ECO:0000256" key="2">
    <source>
        <dbReference type="SAM" id="SignalP"/>
    </source>
</evidence>
<feature type="chain" id="PRO_5046962458" description="Lipoprotein" evidence="2">
    <location>
        <begin position="26"/>
        <end position="170"/>
    </location>
</feature>
<dbReference type="Proteomes" id="UP001500740">
    <property type="component" value="Unassembled WGS sequence"/>
</dbReference>
<reference evidence="3 4" key="1">
    <citation type="journal article" date="2019" name="Int. J. Syst. Evol. Microbiol.">
        <title>The Global Catalogue of Microorganisms (GCM) 10K type strain sequencing project: providing services to taxonomists for standard genome sequencing and annotation.</title>
        <authorList>
            <consortium name="The Broad Institute Genomics Platform"/>
            <consortium name="The Broad Institute Genome Sequencing Center for Infectious Disease"/>
            <person name="Wu L."/>
            <person name="Ma J."/>
        </authorList>
    </citation>
    <scope>NUCLEOTIDE SEQUENCE [LARGE SCALE GENOMIC DNA]</scope>
    <source>
        <strain evidence="3 4">JCM 14193</strain>
    </source>
</reference>
<evidence type="ECO:0000256" key="1">
    <source>
        <dbReference type="SAM" id="Coils"/>
    </source>
</evidence>
<accession>A0ABN1A245</accession>
<proteinExistence type="predicted"/>
<keyword evidence="4" id="KW-1185">Reference proteome</keyword>
<dbReference type="RefSeq" id="WP_343783602.1">
    <property type="nucleotide sequence ID" value="NZ_BAAACZ010000018.1"/>
</dbReference>
<evidence type="ECO:0000313" key="4">
    <source>
        <dbReference type="Proteomes" id="UP001500740"/>
    </source>
</evidence>
<evidence type="ECO:0008006" key="5">
    <source>
        <dbReference type="Google" id="ProtNLM"/>
    </source>
</evidence>
<evidence type="ECO:0000313" key="3">
    <source>
        <dbReference type="EMBL" id="GAA0465735.1"/>
    </source>
</evidence>
<protein>
    <recommendedName>
        <fullName evidence="5">Lipoprotein</fullName>
    </recommendedName>
</protein>
<keyword evidence="1" id="KW-0175">Coiled coil</keyword>